<feature type="compositionally biased region" description="Acidic residues" evidence="1">
    <location>
        <begin position="194"/>
        <end position="217"/>
    </location>
</feature>
<dbReference type="PANTHER" id="PTHR38248">
    <property type="entry name" value="FUNK1 6"/>
    <property type="match status" value="1"/>
</dbReference>
<comment type="caution">
    <text evidence="3">The sequence shown here is derived from an EMBL/GenBank/DDBJ whole genome shotgun (WGS) entry which is preliminary data.</text>
</comment>
<feature type="region of interest" description="Disordered" evidence="1">
    <location>
        <begin position="188"/>
        <end position="275"/>
    </location>
</feature>
<dbReference type="Pfam" id="PF17667">
    <property type="entry name" value="Pkinase_fungal"/>
    <property type="match status" value="2"/>
</dbReference>
<dbReference type="Gene3D" id="1.10.510.10">
    <property type="entry name" value="Transferase(Phosphotransferase) domain 1"/>
    <property type="match status" value="1"/>
</dbReference>
<accession>A0A4Y7S3S2</accession>
<proteinExistence type="predicted"/>
<dbReference type="OrthoDB" id="5569250at2759"/>
<feature type="compositionally biased region" description="Basic and acidic residues" evidence="1">
    <location>
        <begin position="257"/>
        <end position="275"/>
    </location>
</feature>
<gene>
    <name evidence="3" type="ORF">FA13DRAFT_1822785</name>
</gene>
<evidence type="ECO:0000313" key="4">
    <source>
        <dbReference type="Proteomes" id="UP000298030"/>
    </source>
</evidence>
<protein>
    <recommendedName>
        <fullName evidence="2">Fungal-type protein kinase domain-containing protein</fullName>
    </recommendedName>
</protein>
<dbReference type="SUPFAM" id="SSF56112">
    <property type="entry name" value="Protein kinase-like (PK-like)"/>
    <property type="match status" value="1"/>
</dbReference>
<dbReference type="STRING" id="71717.A0A4Y7S3S2"/>
<dbReference type="AlphaFoldDB" id="A0A4Y7S3S2"/>
<sequence length="739" mass="82050">MDHEHPCSSSRSSCTSRSYYDSTQPSSDATSRSSSEEPPFAAFQQIEDVHLGVDLSIFALEVWGLEKAAVEKILDMTITPSLDSGGLHWAENLGQGTNDDSDAHGHKSFLDLCASLLRDASKELGDEENAAFSDTFWDRFRQDCAPSCRSRRVPDVVNTWKPLPPDGAPPSLATVKWFFELKGVSQERECRGEEVEEVDEDGGDDAVMDGSANEEEDHDKSMSAAGSKDDTDDQRSKYSTPPKRPTTTPKRSLNSAKDVHDEEGPSAKKPRYNNDEPALKNSFLPLYAVKALASSSRYYVVGLVVDRSTVTVCYFDRSLVACAAPFSFTEQPSKLALALYAMNRCDRHRAGFDPHLRALATAKEADSEPTWPVDRVVGAVFEYPDTPSSPGICFRVTGVIRSPEELLGRATSVYKGQRRLLDGTFSEEEYIHKLSWPLQTSVSEADVVHILKARLPREAHQHLPEFLFTSTSTPEDLSLPQLRLGLNRGTRDRRVLRVLTGRLYSPLWEAGSIENFKKAWLDCVECLHLAHKLGGVLHRDVSEGNLMAKPLPDGTVAGVLNDWDMSQFVGDDGDDELSDPGRCAGTPPFMAIELLRGPMRHYLRHDLESLFYLLIWAALHYALAARRRAGRVHPAVADWTCITADAQPNWCNKARILLLDSSLAQEIFAAAKPEFRGVVGEWIGPLRNLFVNAHTCHWLRTKAGEPSDEETLGGLLTFKTFMDAIKVTPRTWGIPGYLD</sequence>
<feature type="compositionally biased region" description="Basic and acidic residues" evidence="1">
    <location>
        <begin position="227"/>
        <end position="236"/>
    </location>
</feature>
<dbReference type="EMBL" id="QPFP01000339">
    <property type="protein sequence ID" value="TEB16001.1"/>
    <property type="molecule type" value="Genomic_DNA"/>
</dbReference>
<feature type="domain" description="Fungal-type protein kinase" evidence="2">
    <location>
        <begin position="295"/>
        <end position="450"/>
    </location>
</feature>
<organism evidence="3 4">
    <name type="scientific">Coprinellus micaceus</name>
    <name type="common">Glistening ink-cap mushroom</name>
    <name type="synonym">Coprinus micaceus</name>
    <dbReference type="NCBI Taxonomy" id="71717"/>
    <lineage>
        <taxon>Eukaryota</taxon>
        <taxon>Fungi</taxon>
        <taxon>Dikarya</taxon>
        <taxon>Basidiomycota</taxon>
        <taxon>Agaricomycotina</taxon>
        <taxon>Agaricomycetes</taxon>
        <taxon>Agaricomycetidae</taxon>
        <taxon>Agaricales</taxon>
        <taxon>Agaricineae</taxon>
        <taxon>Psathyrellaceae</taxon>
        <taxon>Coprinellus</taxon>
    </lineage>
</organism>
<feature type="domain" description="Fungal-type protein kinase" evidence="2">
    <location>
        <begin position="490"/>
        <end position="617"/>
    </location>
</feature>
<dbReference type="InterPro" id="IPR011009">
    <property type="entry name" value="Kinase-like_dom_sf"/>
</dbReference>
<evidence type="ECO:0000256" key="1">
    <source>
        <dbReference type="SAM" id="MobiDB-lite"/>
    </source>
</evidence>
<name>A0A4Y7S3S2_COPMI</name>
<feature type="region of interest" description="Disordered" evidence="1">
    <location>
        <begin position="1"/>
        <end position="38"/>
    </location>
</feature>
<reference evidence="3 4" key="1">
    <citation type="journal article" date="2019" name="Nat. Ecol. Evol.">
        <title>Megaphylogeny resolves global patterns of mushroom evolution.</title>
        <authorList>
            <person name="Varga T."/>
            <person name="Krizsan K."/>
            <person name="Foldi C."/>
            <person name="Dima B."/>
            <person name="Sanchez-Garcia M."/>
            <person name="Sanchez-Ramirez S."/>
            <person name="Szollosi G.J."/>
            <person name="Szarkandi J.G."/>
            <person name="Papp V."/>
            <person name="Albert L."/>
            <person name="Andreopoulos W."/>
            <person name="Angelini C."/>
            <person name="Antonin V."/>
            <person name="Barry K.W."/>
            <person name="Bougher N.L."/>
            <person name="Buchanan P."/>
            <person name="Buyck B."/>
            <person name="Bense V."/>
            <person name="Catcheside P."/>
            <person name="Chovatia M."/>
            <person name="Cooper J."/>
            <person name="Damon W."/>
            <person name="Desjardin D."/>
            <person name="Finy P."/>
            <person name="Geml J."/>
            <person name="Haridas S."/>
            <person name="Hughes K."/>
            <person name="Justo A."/>
            <person name="Karasinski D."/>
            <person name="Kautmanova I."/>
            <person name="Kiss B."/>
            <person name="Kocsube S."/>
            <person name="Kotiranta H."/>
            <person name="LaButti K.M."/>
            <person name="Lechner B.E."/>
            <person name="Liimatainen K."/>
            <person name="Lipzen A."/>
            <person name="Lukacs Z."/>
            <person name="Mihaltcheva S."/>
            <person name="Morgado L.N."/>
            <person name="Niskanen T."/>
            <person name="Noordeloos M.E."/>
            <person name="Ohm R.A."/>
            <person name="Ortiz-Santana B."/>
            <person name="Ovrebo C."/>
            <person name="Racz N."/>
            <person name="Riley R."/>
            <person name="Savchenko A."/>
            <person name="Shiryaev A."/>
            <person name="Soop K."/>
            <person name="Spirin V."/>
            <person name="Szebenyi C."/>
            <person name="Tomsovsky M."/>
            <person name="Tulloss R.E."/>
            <person name="Uehling J."/>
            <person name="Grigoriev I.V."/>
            <person name="Vagvolgyi C."/>
            <person name="Papp T."/>
            <person name="Martin F.M."/>
            <person name="Miettinen O."/>
            <person name="Hibbett D.S."/>
            <person name="Nagy L.G."/>
        </authorList>
    </citation>
    <scope>NUCLEOTIDE SEQUENCE [LARGE SCALE GENOMIC DNA]</scope>
    <source>
        <strain evidence="3 4">FP101781</strain>
    </source>
</reference>
<dbReference type="PANTHER" id="PTHR38248:SF2">
    <property type="entry name" value="FUNK1 11"/>
    <property type="match status" value="1"/>
</dbReference>
<dbReference type="Proteomes" id="UP000298030">
    <property type="component" value="Unassembled WGS sequence"/>
</dbReference>
<keyword evidence="4" id="KW-1185">Reference proteome</keyword>
<feature type="compositionally biased region" description="Low complexity" evidence="1">
    <location>
        <begin position="7"/>
        <end position="33"/>
    </location>
</feature>
<evidence type="ECO:0000313" key="3">
    <source>
        <dbReference type="EMBL" id="TEB16001.1"/>
    </source>
</evidence>
<dbReference type="InterPro" id="IPR040976">
    <property type="entry name" value="Pkinase_fungal"/>
</dbReference>
<evidence type="ECO:0000259" key="2">
    <source>
        <dbReference type="Pfam" id="PF17667"/>
    </source>
</evidence>